<feature type="non-terminal residue" evidence="1">
    <location>
        <position position="48"/>
    </location>
</feature>
<dbReference type="AlphaFoldDB" id="A0A061QNS5"/>
<reference evidence="1" key="1">
    <citation type="submission" date="2014-05" db="EMBL/GenBank/DDBJ databases">
        <title>The transcriptome of the halophilic microalga Tetraselmis sp. GSL018 isolated from the Great Salt Lake, Utah.</title>
        <authorList>
            <person name="Jinkerson R.E."/>
            <person name="D'Adamo S."/>
            <person name="Posewitz M.C."/>
        </authorList>
    </citation>
    <scope>NUCLEOTIDE SEQUENCE</scope>
    <source>
        <strain evidence="1">GSL018</strain>
    </source>
</reference>
<name>A0A061QNS5_9CHLO</name>
<dbReference type="EMBL" id="GBEZ01027268">
    <property type="protein sequence ID" value="JAC60026.1"/>
    <property type="molecule type" value="Transcribed_RNA"/>
</dbReference>
<organism evidence="1">
    <name type="scientific">Tetraselmis sp. GSL018</name>
    <dbReference type="NCBI Taxonomy" id="582737"/>
    <lineage>
        <taxon>Eukaryota</taxon>
        <taxon>Viridiplantae</taxon>
        <taxon>Chlorophyta</taxon>
        <taxon>core chlorophytes</taxon>
        <taxon>Chlorodendrophyceae</taxon>
        <taxon>Chlorodendrales</taxon>
        <taxon>Chlorodendraceae</taxon>
        <taxon>Tetraselmis</taxon>
    </lineage>
</organism>
<sequence>MDLLPCHIPSPYPSECSLPFCTNECPRPVSPILWWNPQESFMAPELGP</sequence>
<evidence type="ECO:0000313" key="1">
    <source>
        <dbReference type="EMBL" id="JAC60026.1"/>
    </source>
</evidence>
<gene>
    <name evidence="1" type="ORF">TSPGSL018_30020</name>
</gene>
<proteinExistence type="predicted"/>
<accession>A0A061QNS5</accession>
<protein>
    <submittedName>
        <fullName evidence="1">Uncharacterized protein</fullName>
    </submittedName>
</protein>